<organism evidence="2 3">
    <name type="scientific">Penicillium angulare</name>
    <dbReference type="NCBI Taxonomy" id="116970"/>
    <lineage>
        <taxon>Eukaryota</taxon>
        <taxon>Fungi</taxon>
        <taxon>Dikarya</taxon>
        <taxon>Ascomycota</taxon>
        <taxon>Pezizomycotina</taxon>
        <taxon>Eurotiomycetes</taxon>
        <taxon>Eurotiomycetidae</taxon>
        <taxon>Eurotiales</taxon>
        <taxon>Aspergillaceae</taxon>
        <taxon>Penicillium</taxon>
    </lineage>
</organism>
<dbReference type="EMBL" id="JAPQKH010000006">
    <property type="protein sequence ID" value="KAJ5094478.1"/>
    <property type="molecule type" value="Genomic_DNA"/>
</dbReference>
<evidence type="ECO:0000313" key="3">
    <source>
        <dbReference type="Proteomes" id="UP001149165"/>
    </source>
</evidence>
<dbReference type="AlphaFoldDB" id="A0A9W9F6F0"/>
<comment type="caution">
    <text evidence="2">The sequence shown here is derived from an EMBL/GenBank/DDBJ whole genome shotgun (WGS) entry which is preliminary data.</text>
</comment>
<reference evidence="2" key="2">
    <citation type="journal article" date="2023" name="IMA Fungus">
        <title>Comparative genomic study of the Penicillium genus elucidates a diverse pangenome and 15 lateral gene transfer events.</title>
        <authorList>
            <person name="Petersen C."/>
            <person name="Sorensen T."/>
            <person name="Nielsen M.R."/>
            <person name="Sondergaard T.E."/>
            <person name="Sorensen J.L."/>
            <person name="Fitzpatrick D.A."/>
            <person name="Frisvad J.C."/>
            <person name="Nielsen K.L."/>
        </authorList>
    </citation>
    <scope>NUCLEOTIDE SEQUENCE</scope>
    <source>
        <strain evidence="2">IBT 30069</strain>
    </source>
</reference>
<sequence length="578" mass="63167">MVPDRWESFESISNSRIQHAFDDASLNEDTKSRKSVTRDSPWHPGIFRHVPWMGITSLCGALLCIVASCATVLFSNNQLTSSWRVQPSFLLALSSAGANTLLGFAFAVGAEISWWRTALKGSTIIDLHQQWRYGVSVWASLSSFRYSKSIVLASVFASIAVIDSPLLQRASSIVSEARTTNLPVVTDIVHVIPEGFTGIGSSYSNTVDLFTPTFAGVVKDFSNKVAIDVSDWHCNNTCTGYIIGAGLKPECKQSINSSFSISENIAPPYQTLLSVDFDFMFWQGVMLSAEVRAGIYIQMETVFANTAALQDGICHGSSVRTICKLMPAVLNYTVRIENNILSLKDDARNPSVVSLSNLTYDDTKYTFDYPGISHAAQMLYGSSVQTSTSFPDGYDSVNVSGATSQNYLKSSSNSYGIWSCAYNFSDPTDDMLTNIHELMFRTALSAGSGNSTFEQKIMLQQTKDELVFKSHFEYLAGAVGLMFVTLTLVACTYRGWWQLGRKMTLSPIEIARAYNAPLLLGNGISANADVELLLEKIGGAQVRYGEVVNDTPGAQRGNLGFGLFENVQRPGLGGVYLD</sequence>
<keyword evidence="1" id="KW-0472">Membrane</keyword>
<dbReference type="Proteomes" id="UP001149165">
    <property type="component" value="Unassembled WGS sequence"/>
</dbReference>
<feature type="transmembrane region" description="Helical" evidence="1">
    <location>
        <begin position="474"/>
        <end position="493"/>
    </location>
</feature>
<protein>
    <submittedName>
        <fullName evidence="2">Uncharacterized protein</fullName>
    </submittedName>
</protein>
<feature type="transmembrane region" description="Helical" evidence="1">
    <location>
        <begin position="89"/>
        <end position="110"/>
    </location>
</feature>
<dbReference type="Pfam" id="PF11374">
    <property type="entry name" value="DUF3176"/>
    <property type="match status" value="1"/>
</dbReference>
<evidence type="ECO:0000256" key="1">
    <source>
        <dbReference type="SAM" id="Phobius"/>
    </source>
</evidence>
<name>A0A9W9F6F0_9EURO</name>
<dbReference type="OrthoDB" id="5357734at2759"/>
<gene>
    <name evidence="2" type="ORF">N7456_010339</name>
</gene>
<feature type="transmembrane region" description="Helical" evidence="1">
    <location>
        <begin position="52"/>
        <end position="74"/>
    </location>
</feature>
<keyword evidence="1" id="KW-1133">Transmembrane helix</keyword>
<dbReference type="InterPro" id="IPR021514">
    <property type="entry name" value="DUF3176"/>
</dbReference>
<dbReference type="PANTHER" id="PTHR37576">
    <property type="entry name" value="DEFECT AT LOW TEMPERATURE PROTEIN 1"/>
    <property type="match status" value="1"/>
</dbReference>
<proteinExistence type="predicted"/>
<keyword evidence="3" id="KW-1185">Reference proteome</keyword>
<evidence type="ECO:0000313" key="2">
    <source>
        <dbReference type="EMBL" id="KAJ5094478.1"/>
    </source>
</evidence>
<keyword evidence="1" id="KW-0812">Transmembrane</keyword>
<reference evidence="2" key="1">
    <citation type="submission" date="2022-11" db="EMBL/GenBank/DDBJ databases">
        <authorList>
            <person name="Petersen C."/>
        </authorList>
    </citation>
    <scope>NUCLEOTIDE SEQUENCE</scope>
    <source>
        <strain evidence="2">IBT 30069</strain>
    </source>
</reference>
<accession>A0A9W9F6F0</accession>
<dbReference type="PANTHER" id="PTHR37576:SF2">
    <property type="entry name" value="DEFECT AT LOW TEMPERATURE PROTEIN 1"/>
    <property type="match status" value="1"/>
</dbReference>